<dbReference type="GeneID" id="17262569"/>
<dbReference type="PaxDb" id="2903-EOD16419"/>
<dbReference type="GO" id="GO:0000287">
    <property type="term" value="F:magnesium ion binding"/>
    <property type="evidence" value="ECO:0007669"/>
    <property type="project" value="InterPro"/>
</dbReference>
<dbReference type="GO" id="GO:0005829">
    <property type="term" value="C:cytosol"/>
    <property type="evidence" value="ECO:0007669"/>
    <property type="project" value="TreeGrafter"/>
</dbReference>
<evidence type="ECO:0000256" key="2">
    <source>
        <dbReference type="ARBA" id="ARBA00022679"/>
    </source>
</evidence>
<dbReference type="eggNOG" id="KOG0945">
    <property type="taxonomic scope" value="Eukaryota"/>
</dbReference>
<keyword evidence="5" id="KW-1185">Reference proteome</keyword>
<evidence type="ECO:0000256" key="1">
    <source>
        <dbReference type="ARBA" id="ARBA00013172"/>
    </source>
</evidence>
<dbReference type="STRING" id="2903.R1E690"/>
<evidence type="ECO:0000313" key="4">
    <source>
        <dbReference type="EnsemblProtists" id="EOD16419"/>
    </source>
</evidence>
<protein>
    <recommendedName>
        <fullName evidence="1">holo-[acyl-carrier-protein] synthase</fullName>
        <ecNumber evidence="1">2.7.8.7</ecNumber>
    </recommendedName>
</protein>
<keyword evidence="2" id="KW-0808">Transferase</keyword>
<dbReference type="EnsemblProtists" id="EOD16419">
    <property type="protein sequence ID" value="EOD16419"/>
    <property type="gene ID" value="EMIHUDRAFT_256206"/>
</dbReference>
<dbReference type="InterPro" id="IPR037143">
    <property type="entry name" value="4-PPantetheinyl_Trfase_dom_sf"/>
</dbReference>
<proteinExistence type="predicted"/>
<reference evidence="4" key="2">
    <citation type="submission" date="2024-10" db="UniProtKB">
        <authorList>
            <consortium name="EnsemblProtists"/>
        </authorList>
    </citation>
    <scope>IDENTIFICATION</scope>
</reference>
<feature type="domain" description="4'-phosphopantetheinyl transferase N-terminal" evidence="3">
    <location>
        <begin position="71"/>
        <end position="148"/>
    </location>
</feature>
<dbReference type="Pfam" id="PF22624">
    <property type="entry name" value="AASDHPPT_N"/>
    <property type="match status" value="1"/>
</dbReference>
<dbReference type="EC" id="2.7.8.7" evidence="1"/>
<dbReference type="InterPro" id="IPR055066">
    <property type="entry name" value="AASDHPPT_N"/>
</dbReference>
<dbReference type="PANTHER" id="PTHR12215:SF10">
    <property type="entry name" value="L-AMINOADIPATE-SEMIALDEHYDE DEHYDROGENASE-PHOSPHOPANTETHEINYL TRANSFERASE"/>
    <property type="match status" value="1"/>
</dbReference>
<evidence type="ECO:0000259" key="3">
    <source>
        <dbReference type="Pfam" id="PF22624"/>
    </source>
</evidence>
<dbReference type="PANTHER" id="PTHR12215">
    <property type="entry name" value="PHOSPHOPANTETHEINE TRANSFERASE"/>
    <property type="match status" value="1"/>
</dbReference>
<dbReference type="SUPFAM" id="SSF56214">
    <property type="entry name" value="4'-phosphopantetheinyl transferase"/>
    <property type="match status" value="1"/>
</dbReference>
<evidence type="ECO:0000313" key="5">
    <source>
        <dbReference type="Proteomes" id="UP000013827"/>
    </source>
</evidence>
<dbReference type="Gene3D" id="3.90.470.20">
    <property type="entry name" value="4'-phosphopantetheinyl transferase domain"/>
    <property type="match status" value="1"/>
</dbReference>
<dbReference type="RefSeq" id="XP_005768848.1">
    <property type="nucleotide sequence ID" value="XM_005768791.1"/>
</dbReference>
<accession>A0A0D3IYT4</accession>
<dbReference type="AlphaFoldDB" id="A0A0D3IYT4"/>
<name>A0A0D3IYT4_EMIH1</name>
<dbReference type="Proteomes" id="UP000013827">
    <property type="component" value="Unassembled WGS sequence"/>
</dbReference>
<dbReference type="GO" id="GO:0008897">
    <property type="term" value="F:holo-[acyl-carrier-protein] synthase activity"/>
    <property type="evidence" value="ECO:0007669"/>
    <property type="project" value="UniProtKB-EC"/>
</dbReference>
<organism evidence="4 5">
    <name type="scientific">Emiliania huxleyi (strain CCMP1516)</name>
    <dbReference type="NCBI Taxonomy" id="280463"/>
    <lineage>
        <taxon>Eukaryota</taxon>
        <taxon>Haptista</taxon>
        <taxon>Haptophyta</taxon>
        <taxon>Prymnesiophyceae</taxon>
        <taxon>Isochrysidales</taxon>
        <taxon>Noelaerhabdaceae</taxon>
        <taxon>Emiliania</taxon>
    </lineage>
</organism>
<reference evidence="5" key="1">
    <citation type="journal article" date="2013" name="Nature">
        <title>Pan genome of the phytoplankton Emiliania underpins its global distribution.</title>
        <authorList>
            <person name="Read B.A."/>
            <person name="Kegel J."/>
            <person name="Klute M.J."/>
            <person name="Kuo A."/>
            <person name="Lefebvre S.C."/>
            <person name="Maumus F."/>
            <person name="Mayer C."/>
            <person name="Miller J."/>
            <person name="Monier A."/>
            <person name="Salamov A."/>
            <person name="Young J."/>
            <person name="Aguilar M."/>
            <person name="Claverie J.M."/>
            <person name="Frickenhaus S."/>
            <person name="Gonzalez K."/>
            <person name="Herman E.K."/>
            <person name="Lin Y.C."/>
            <person name="Napier J."/>
            <person name="Ogata H."/>
            <person name="Sarno A.F."/>
            <person name="Shmutz J."/>
            <person name="Schroeder D."/>
            <person name="de Vargas C."/>
            <person name="Verret F."/>
            <person name="von Dassow P."/>
            <person name="Valentin K."/>
            <person name="Van de Peer Y."/>
            <person name="Wheeler G."/>
            <person name="Dacks J.B."/>
            <person name="Delwiche C.F."/>
            <person name="Dyhrman S.T."/>
            <person name="Glockner G."/>
            <person name="John U."/>
            <person name="Richards T."/>
            <person name="Worden A.Z."/>
            <person name="Zhang X."/>
            <person name="Grigoriev I.V."/>
            <person name="Allen A.E."/>
            <person name="Bidle K."/>
            <person name="Borodovsky M."/>
            <person name="Bowler C."/>
            <person name="Brownlee C."/>
            <person name="Cock J.M."/>
            <person name="Elias M."/>
            <person name="Gladyshev V.N."/>
            <person name="Groth M."/>
            <person name="Guda C."/>
            <person name="Hadaegh A."/>
            <person name="Iglesias-Rodriguez M.D."/>
            <person name="Jenkins J."/>
            <person name="Jones B.M."/>
            <person name="Lawson T."/>
            <person name="Leese F."/>
            <person name="Lindquist E."/>
            <person name="Lobanov A."/>
            <person name="Lomsadze A."/>
            <person name="Malik S.B."/>
            <person name="Marsh M.E."/>
            <person name="Mackinder L."/>
            <person name="Mock T."/>
            <person name="Mueller-Roeber B."/>
            <person name="Pagarete A."/>
            <person name="Parker M."/>
            <person name="Probert I."/>
            <person name="Quesneville H."/>
            <person name="Raines C."/>
            <person name="Rensing S.A."/>
            <person name="Riano-Pachon D.M."/>
            <person name="Richier S."/>
            <person name="Rokitta S."/>
            <person name="Shiraiwa Y."/>
            <person name="Soanes D.M."/>
            <person name="van der Giezen M."/>
            <person name="Wahlund T.M."/>
            <person name="Williams B."/>
            <person name="Wilson W."/>
            <person name="Wolfe G."/>
            <person name="Wurch L.L."/>
        </authorList>
    </citation>
    <scope>NUCLEOTIDE SEQUENCE</scope>
</reference>
<dbReference type="GO" id="GO:0019878">
    <property type="term" value="P:lysine biosynthetic process via aminoadipic acid"/>
    <property type="evidence" value="ECO:0007669"/>
    <property type="project" value="TreeGrafter"/>
</dbReference>
<dbReference type="HOGENOM" id="CLU_1535333_0_0_1"/>
<sequence length="175" mass="20213">MPSREVLKELQEECLADDVELPENADAWTVSEAREYFESGGTSRPGQPACVPAAGENESNLQIRWAVDTAEWDPQEAEWEVLLRTLPEEEATRVMKFHFRDDQKRALVSRLLQRHACARYLSLPHGEVQILRTKGRKPYLASPHSSPLEEACLYWNFKDRTRERSVILAFDAHHR</sequence>
<dbReference type="InterPro" id="IPR050559">
    <property type="entry name" value="P-Pant_transferase_sf"/>
</dbReference>
<dbReference type="KEGG" id="ehx:EMIHUDRAFT_256206"/>